<gene>
    <name evidence="2" type="ORF">AA0117_g11084</name>
</gene>
<feature type="region of interest" description="Disordered" evidence="1">
    <location>
        <begin position="1265"/>
        <end position="1355"/>
    </location>
</feature>
<dbReference type="EMBL" id="PDXD01000047">
    <property type="protein sequence ID" value="RYN69096.1"/>
    <property type="molecule type" value="Genomic_DNA"/>
</dbReference>
<evidence type="ECO:0000256" key="1">
    <source>
        <dbReference type="SAM" id="MobiDB-lite"/>
    </source>
</evidence>
<comment type="caution">
    <text evidence="2">The sequence shown here is derived from an EMBL/GenBank/DDBJ whole genome shotgun (WGS) entry which is preliminary data.</text>
</comment>
<proteinExistence type="predicted"/>
<accession>A0A4Q4N490</accession>
<name>A0A4Q4N490_ALTAL</name>
<dbReference type="VEuPathDB" id="FungiDB:CC77DRAFT_1015922"/>
<feature type="compositionally biased region" description="Low complexity" evidence="1">
    <location>
        <begin position="1287"/>
        <end position="1307"/>
    </location>
</feature>
<evidence type="ECO:0000313" key="3">
    <source>
        <dbReference type="Proteomes" id="UP000291422"/>
    </source>
</evidence>
<dbReference type="Proteomes" id="UP000291422">
    <property type="component" value="Unassembled WGS sequence"/>
</dbReference>
<feature type="compositionally biased region" description="Polar residues" evidence="1">
    <location>
        <begin position="1273"/>
        <end position="1286"/>
    </location>
</feature>
<sequence>MDAHSVLHTSTLGGSALGGYSRSIYPEDHIVQKMTDPVSQPHYAYVKALLLYDEPSDFRPDHYREIRKLKNLFESLNFETRSYGISTDDNPQVVYDIVEDEHITITHKTRALGASCLLIIYYAEDTDNDYSKQYAEPGWAQTLLAFWRPHRVRGSHFDWHKIQSLFDNAIFDIFLILDCSRSVSDAAKYTDFYRSDLFGRIELLAAIHDTAKIPVPGDFLFTRIMTATMKEMITKFGRIEISKLHALMGQQSPEGYTVPAYARLREGASKRAIMLERQHGLEQGQRVTNWNVPLLSRPSAGRFSSRLNSLSYAGKQSFRNDISTRLPGGETFNSLDDFSILEQPRRLKRTSPTRSIHTTKADTSHFHPDLRDERAPSLPKYTLSSEEIPVLYSTLVIGPKLVKLIAQRLMKDTQAIADLEPISQIPPLEIGNWLEVFAWRLHEESTTPLQREASVCLFDGSSSLVSVMHGSEPLEEDDLSVRTDTTACSPLAQEQEALIYPSQRVSKPQLERYEEWILKSDAYRWLLAKLKLRTQVYCPSPNIKDQIGSDIRRAVVQNMRDQNSLLTVHMQVYVTWDLVKYIESLEVSPSPDMWNRILFLTGSSNDVQSVTVGTYLRQTWPTTGERLEGMLLELLNCQPRQACSCMFPNNLHASRTYGLSDVLSPTLRVEISVLYTDEYFIVAYGNPYTIPEFAEQITWLAAALRVSPPQATPVMMSPRMTILSVETSTEQEAKRIMISSALTFDIQDSEQPPVSVKGTCWIKLFTNPIVVSGYPILRKSTPAAGLEASLGIMASLLQAQQVVRLENRIVMKGFDTLLVATEIVVDDNVIMWHAYTSNNPGKRISYFDPRIEETTSNERELPLLRSLRNCRHIIGWCSEAADFCGHPQADLNVSASGTLPSPSYSVIDRLYIEGGMYVIGGLNARINQREQPIISGEARDFSQVLSWLSEQFINFYDVTDRRAWLVDGASALLHLVRISLQLDETNPDSTYDWVFDKSQLKENWIDRGGRAAAKRTLRDWENRALNVYIKDRSFGNGQPVDTYSTFGNRVDKILHTLELIVEARTRAAAEGGTRITQSFDTRKSIVGFDILDLVKSRPQFLSRIERFSSGENGWIDLLPTIGVLTVFGKGFGDLIRPSNADAMCVAWRSVPKGEDYLTSSVPTLTLLYKEKLQQLEPGLEEGGLTRKLEWVSSCRPFDTCQCLKGKQTIKADHHNPAQYIVSKKFLRTRMLKEAVPVDVSSLKATGAVVFVNLSSSGRRIKPKVVKETEHHLQQPTVGTASSSGDGSLTASASQSTTAQSSDSTNATETSAYVADPATDQGRSGPVEDQGISSKWKEKMKKKLKTLYPSQRRPAP</sequence>
<feature type="region of interest" description="Disordered" evidence="1">
    <location>
        <begin position="349"/>
        <end position="373"/>
    </location>
</feature>
<feature type="compositionally biased region" description="Basic and acidic residues" evidence="1">
    <location>
        <begin position="359"/>
        <end position="373"/>
    </location>
</feature>
<reference evidence="3" key="1">
    <citation type="journal article" date="2019" name="bioRxiv">
        <title>Genomics, evolutionary history and diagnostics of the Alternaria alternata species group including apple and Asian pear pathotypes.</title>
        <authorList>
            <person name="Armitage A.D."/>
            <person name="Cockerton H.M."/>
            <person name="Sreenivasaprasad S."/>
            <person name="Woodhall J.W."/>
            <person name="Lane C.R."/>
            <person name="Harrison R.J."/>
            <person name="Clarkson J.P."/>
        </authorList>
    </citation>
    <scope>NUCLEOTIDE SEQUENCE [LARGE SCALE GENOMIC DNA]</scope>
    <source>
        <strain evidence="3">FERA 1177</strain>
    </source>
</reference>
<protein>
    <submittedName>
        <fullName evidence="2">Uncharacterized protein</fullName>
    </submittedName>
</protein>
<organism evidence="2 3">
    <name type="scientific">Alternaria alternata</name>
    <name type="common">Alternaria rot fungus</name>
    <name type="synonym">Torula alternata</name>
    <dbReference type="NCBI Taxonomy" id="5599"/>
    <lineage>
        <taxon>Eukaryota</taxon>
        <taxon>Fungi</taxon>
        <taxon>Dikarya</taxon>
        <taxon>Ascomycota</taxon>
        <taxon>Pezizomycotina</taxon>
        <taxon>Dothideomycetes</taxon>
        <taxon>Pleosporomycetidae</taxon>
        <taxon>Pleosporales</taxon>
        <taxon>Pleosporineae</taxon>
        <taxon>Pleosporaceae</taxon>
        <taxon>Alternaria</taxon>
        <taxon>Alternaria sect. Alternaria</taxon>
        <taxon>Alternaria alternata complex</taxon>
    </lineage>
</organism>
<evidence type="ECO:0000313" key="2">
    <source>
        <dbReference type="EMBL" id="RYN69096.1"/>
    </source>
</evidence>